<evidence type="ECO:0000313" key="12">
    <source>
        <dbReference type="EMBL" id="KAH3664506.1"/>
    </source>
</evidence>
<dbReference type="InterPro" id="IPR013699">
    <property type="entry name" value="Signal_recog_part_SRP72_RNA-bd"/>
</dbReference>
<dbReference type="GO" id="GO:0043022">
    <property type="term" value="F:ribosome binding"/>
    <property type="evidence" value="ECO:0007669"/>
    <property type="project" value="TreeGrafter"/>
</dbReference>
<dbReference type="GO" id="GO:0006614">
    <property type="term" value="P:SRP-dependent cotranslational protein targeting to membrane"/>
    <property type="evidence" value="ECO:0007669"/>
    <property type="project" value="UniProtKB-UniRule"/>
</dbReference>
<dbReference type="EMBL" id="JAEUBD010001178">
    <property type="protein sequence ID" value="KAH3664506.1"/>
    <property type="molecule type" value="Genomic_DNA"/>
</dbReference>
<dbReference type="GO" id="GO:0005786">
    <property type="term" value="C:signal recognition particle, endoplasmic reticulum targeting"/>
    <property type="evidence" value="ECO:0007669"/>
    <property type="project" value="UniProtKB-UniRule"/>
</dbReference>
<gene>
    <name evidence="12" type="ORF">OGATHE_003321</name>
</gene>
<dbReference type="Pfam" id="PF17004">
    <property type="entry name" value="SRP_TPR_like"/>
    <property type="match status" value="1"/>
</dbReference>
<evidence type="ECO:0000259" key="11">
    <source>
        <dbReference type="Pfam" id="PF08492"/>
    </source>
</evidence>
<dbReference type="GO" id="GO:0008312">
    <property type="term" value="F:7S RNA binding"/>
    <property type="evidence" value="ECO:0007669"/>
    <property type="project" value="InterPro"/>
</dbReference>
<dbReference type="PANTHER" id="PTHR14094">
    <property type="entry name" value="SIGNAL RECOGNITION PARTICLE 72"/>
    <property type="match status" value="1"/>
</dbReference>
<feature type="compositionally biased region" description="Basic residues" evidence="10">
    <location>
        <begin position="534"/>
        <end position="543"/>
    </location>
</feature>
<feature type="compositionally biased region" description="Polar residues" evidence="10">
    <location>
        <begin position="587"/>
        <end position="599"/>
    </location>
</feature>
<feature type="domain" description="Signal recognition particle SRP72 subunit RNA-binding" evidence="11">
    <location>
        <begin position="523"/>
        <end position="568"/>
    </location>
</feature>
<reference evidence="12" key="1">
    <citation type="journal article" date="2021" name="Open Biol.">
        <title>Shared evolutionary footprints suggest mitochondrial oxidative damage underlies multiple complex I losses in fungi.</title>
        <authorList>
            <person name="Schikora-Tamarit M.A."/>
            <person name="Marcet-Houben M."/>
            <person name="Nosek J."/>
            <person name="Gabaldon T."/>
        </authorList>
    </citation>
    <scope>NUCLEOTIDE SEQUENCE</scope>
    <source>
        <strain evidence="12">NCAIM Y.01608</strain>
    </source>
</reference>
<evidence type="ECO:0000256" key="8">
    <source>
        <dbReference type="ARBA" id="ARBA00023274"/>
    </source>
</evidence>
<reference evidence="12" key="2">
    <citation type="submission" date="2021-01" db="EMBL/GenBank/DDBJ databases">
        <authorList>
            <person name="Schikora-Tamarit M.A."/>
        </authorList>
    </citation>
    <scope>NUCLEOTIDE SEQUENCE</scope>
    <source>
        <strain evidence="12">NCAIM Y.01608</strain>
    </source>
</reference>
<feature type="compositionally biased region" description="Basic residues" evidence="10">
    <location>
        <begin position="605"/>
        <end position="614"/>
    </location>
</feature>
<sequence>MSLSDLVSQLQIFSKSDSHRQVFDLGSKILSQEPTNVAAFKQCLVALINLDNYKTAREMLDKHSDLIAENRDILAVELAYIYYKLDDEKSLTELVSQGSTNRGLKHVLAQHYYRVGKNENALEIYRELLNDTPPEEVLDLSVNERAVLSQMKVYSEDSNLQPVSAPHSSSYDQKFNSALILLRDGNYVASLELLREARQQCLVSLADYEEEEQLEELAPIDVEIAFLTQLLNGDDAAKPFYDEINVSKLKNQVLKVLITTNLASFQHQPFNAALLYKNLEFPQSLNKILDRLAIRQIRDLHRNEILLAYKAGKSVSKSAAKHEHQFPESLLPQALAAISKITDFDSKNFKTLGNEKLVFREAIRNPHKLGLCLFAAQLSASAGKLQNAARVLEAAVEADPLVLLRPAVACLLFTVYDKLDRENDKIKLLLSLYEHLISAELKTVDQFKLLRFVAFQMITFDEPKSQELFLKLQSSVSSDPLVSVVLGGKAETGLGNVNALISEVDTDSLLEQGLQPLLSKTSTTKTSKGITRVEKRKRNKPKKLPKDLSKKLDEERWLPMKDRSYYKPKKGKKGKDTQGGLVDQATEESLNIGSNSSTPAAGKKQTSKKKKGRK</sequence>
<feature type="compositionally biased region" description="Basic and acidic residues" evidence="10">
    <location>
        <begin position="544"/>
        <end position="565"/>
    </location>
</feature>
<comment type="caution">
    <text evidence="12">The sequence shown here is derived from an EMBL/GenBank/DDBJ whole genome shotgun (WGS) entry which is preliminary data.</text>
</comment>
<dbReference type="GO" id="GO:0005783">
    <property type="term" value="C:endoplasmic reticulum"/>
    <property type="evidence" value="ECO:0007669"/>
    <property type="project" value="UniProtKB-SubCell"/>
</dbReference>
<evidence type="ECO:0000256" key="5">
    <source>
        <dbReference type="ARBA" id="ARBA00022490"/>
    </source>
</evidence>
<keyword evidence="13" id="KW-1185">Reference proteome</keyword>
<keyword evidence="7 9" id="KW-0733">Signal recognition particle</keyword>
<dbReference type="PIRSF" id="PIRSF038922">
    <property type="entry name" value="SRP72"/>
    <property type="match status" value="1"/>
</dbReference>
<keyword evidence="8 9" id="KW-0687">Ribonucleoprotein</keyword>
<proteinExistence type="inferred from homology"/>
<evidence type="ECO:0000256" key="2">
    <source>
        <dbReference type="ARBA" id="ARBA00004496"/>
    </source>
</evidence>
<evidence type="ECO:0000256" key="10">
    <source>
        <dbReference type="SAM" id="MobiDB-lite"/>
    </source>
</evidence>
<evidence type="ECO:0000256" key="3">
    <source>
        <dbReference type="ARBA" id="ARBA00007676"/>
    </source>
</evidence>
<accession>A0A9P8T459</accession>
<evidence type="ECO:0000256" key="6">
    <source>
        <dbReference type="ARBA" id="ARBA00022824"/>
    </source>
</evidence>
<dbReference type="PANTHER" id="PTHR14094:SF9">
    <property type="entry name" value="SIGNAL RECOGNITION PARTICLE SUBUNIT SRP72"/>
    <property type="match status" value="1"/>
</dbReference>
<evidence type="ECO:0000313" key="13">
    <source>
        <dbReference type="Proteomes" id="UP000788993"/>
    </source>
</evidence>
<comment type="function">
    <text evidence="9">Component of the signal recognition particle (SRP) complex, a ribonucleoprotein complex that mediates the cotranslational targeting of secretory and membrane proteins to the endoplasmic reticulum (ER).</text>
</comment>
<organism evidence="12 13">
    <name type="scientific">Ogataea polymorpha</name>
    <dbReference type="NCBI Taxonomy" id="460523"/>
    <lineage>
        <taxon>Eukaryota</taxon>
        <taxon>Fungi</taxon>
        <taxon>Dikarya</taxon>
        <taxon>Ascomycota</taxon>
        <taxon>Saccharomycotina</taxon>
        <taxon>Pichiomycetes</taxon>
        <taxon>Pichiales</taxon>
        <taxon>Pichiaceae</taxon>
        <taxon>Ogataea</taxon>
    </lineage>
</organism>
<dbReference type="InterPro" id="IPR011990">
    <property type="entry name" value="TPR-like_helical_dom_sf"/>
</dbReference>
<dbReference type="Gene3D" id="1.25.40.10">
    <property type="entry name" value="Tetratricopeptide repeat domain"/>
    <property type="match status" value="1"/>
</dbReference>
<dbReference type="SUPFAM" id="SSF48452">
    <property type="entry name" value="TPR-like"/>
    <property type="match status" value="1"/>
</dbReference>
<dbReference type="Proteomes" id="UP000788993">
    <property type="component" value="Unassembled WGS sequence"/>
</dbReference>
<evidence type="ECO:0000256" key="9">
    <source>
        <dbReference type="PIRNR" id="PIRNR038922"/>
    </source>
</evidence>
<comment type="subcellular location">
    <subcellularLocation>
        <location evidence="2 9">Cytoplasm</location>
    </subcellularLocation>
    <subcellularLocation>
        <location evidence="1">Endoplasmic reticulum</location>
    </subcellularLocation>
</comment>
<evidence type="ECO:0000256" key="4">
    <source>
        <dbReference type="ARBA" id="ARBA00018350"/>
    </source>
</evidence>
<dbReference type="InterPro" id="IPR026270">
    <property type="entry name" value="SRP72"/>
</dbReference>
<protein>
    <recommendedName>
        <fullName evidence="4 9">Signal recognition particle subunit SRP72</fullName>
    </recommendedName>
</protein>
<keyword evidence="5 9" id="KW-0963">Cytoplasm</keyword>
<comment type="similarity">
    <text evidence="3 9">Belongs to the SRP72 family.</text>
</comment>
<dbReference type="AlphaFoldDB" id="A0A9P8T459"/>
<feature type="region of interest" description="Disordered" evidence="10">
    <location>
        <begin position="520"/>
        <end position="614"/>
    </location>
</feature>
<dbReference type="Pfam" id="PF08492">
    <property type="entry name" value="SRP72"/>
    <property type="match status" value="1"/>
</dbReference>
<keyword evidence="6" id="KW-0256">Endoplasmic reticulum</keyword>
<evidence type="ECO:0000256" key="1">
    <source>
        <dbReference type="ARBA" id="ARBA00004240"/>
    </source>
</evidence>
<dbReference type="InterPro" id="IPR031545">
    <property type="entry name" value="SRP72_TPR-like"/>
</dbReference>
<evidence type="ECO:0000256" key="7">
    <source>
        <dbReference type="ARBA" id="ARBA00023135"/>
    </source>
</evidence>
<name>A0A9P8T459_9ASCO</name>